<name>A0A382QSZ1_9ZZZZ</name>
<accession>A0A382QSZ1</accession>
<sequence>MTYRLSLKDWVMPQLQQQKALSQQTDRGIFTVP</sequence>
<proteinExistence type="predicted"/>
<protein>
    <submittedName>
        <fullName evidence="1">Uncharacterized protein</fullName>
    </submittedName>
</protein>
<dbReference type="AlphaFoldDB" id="A0A382QSZ1"/>
<evidence type="ECO:0000313" key="1">
    <source>
        <dbReference type="EMBL" id="SVC88629.1"/>
    </source>
</evidence>
<reference evidence="1" key="1">
    <citation type="submission" date="2018-05" db="EMBL/GenBank/DDBJ databases">
        <authorList>
            <person name="Lanie J.A."/>
            <person name="Ng W.-L."/>
            <person name="Kazmierczak K.M."/>
            <person name="Andrzejewski T.M."/>
            <person name="Davidsen T.M."/>
            <person name="Wayne K.J."/>
            <person name="Tettelin H."/>
            <person name="Glass J.I."/>
            <person name="Rusch D."/>
            <person name="Podicherti R."/>
            <person name="Tsui H.-C.T."/>
            <person name="Winkler M.E."/>
        </authorList>
    </citation>
    <scope>NUCLEOTIDE SEQUENCE</scope>
</reference>
<organism evidence="1">
    <name type="scientific">marine metagenome</name>
    <dbReference type="NCBI Taxonomy" id="408172"/>
    <lineage>
        <taxon>unclassified sequences</taxon>
        <taxon>metagenomes</taxon>
        <taxon>ecological metagenomes</taxon>
    </lineage>
</organism>
<gene>
    <name evidence="1" type="ORF">METZ01_LOCUS341483</name>
</gene>
<dbReference type="EMBL" id="UINC01116707">
    <property type="protein sequence ID" value="SVC88629.1"/>
    <property type="molecule type" value="Genomic_DNA"/>
</dbReference>